<dbReference type="InterPro" id="IPR056856">
    <property type="entry name" value="TPR_AP5Z1_C"/>
</dbReference>
<dbReference type="RefSeq" id="XP_031554170.1">
    <property type="nucleotide sequence ID" value="XM_031698310.1"/>
</dbReference>
<dbReference type="Pfam" id="PF25154">
    <property type="entry name" value="TPR_AP5Z1_C"/>
    <property type="match status" value="1"/>
</dbReference>
<dbReference type="GeneID" id="116291182"/>
<feature type="region of interest" description="Disordered" evidence="1">
    <location>
        <begin position="195"/>
        <end position="246"/>
    </location>
</feature>
<evidence type="ECO:0000259" key="4">
    <source>
        <dbReference type="Pfam" id="PF25154"/>
    </source>
</evidence>
<evidence type="ECO:0000259" key="3">
    <source>
        <dbReference type="Pfam" id="PF25153"/>
    </source>
</evidence>
<dbReference type="InterPro" id="IPR016024">
    <property type="entry name" value="ARM-type_fold"/>
</dbReference>
<dbReference type="AlphaFoldDB" id="A0A6P8HCK4"/>
<dbReference type="Gene3D" id="1.25.10.10">
    <property type="entry name" value="Leucine-rich Repeat Variant"/>
    <property type="match status" value="1"/>
</dbReference>
<proteinExistence type="predicted"/>
<evidence type="ECO:0000259" key="2">
    <source>
        <dbReference type="Pfam" id="PF14764"/>
    </source>
</evidence>
<evidence type="ECO:0000313" key="6">
    <source>
        <dbReference type="RefSeq" id="XP_031554169.1"/>
    </source>
</evidence>
<feature type="compositionally biased region" description="Polar residues" evidence="1">
    <location>
        <begin position="144"/>
        <end position="166"/>
    </location>
</feature>
<feature type="domain" description="AP-5 complex subunit zeta-1 C-terminal TPR" evidence="4">
    <location>
        <begin position="426"/>
        <end position="768"/>
    </location>
</feature>
<keyword evidence="5" id="KW-1185">Reference proteome</keyword>
<dbReference type="RefSeq" id="XP_031554169.1">
    <property type="nucleotide sequence ID" value="XM_031698309.1"/>
</dbReference>
<dbReference type="PANTHER" id="PTHR46488">
    <property type="entry name" value="AP-5 COMPLEX SUBUNIT ZETA-1"/>
    <property type="match status" value="1"/>
</dbReference>
<protein>
    <submittedName>
        <fullName evidence="6 7">AP-5 complex subunit zeta-1-like isoform X1</fullName>
    </submittedName>
</protein>
<dbReference type="InterPro" id="IPR011989">
    <property type="entry name" value="ARM-like"/>
</dbReference>
<feature type="compositionally biased region" description="Polar residues" evidence="1">
    <location>
        <begin position="197"/>
        <end position="221"/>
    </location>
</feature>
<dbReference type="SUPFAM" id="SSF48371">
    <property type="entry name" value="ARM repeat"/>
    <property type="match status" value="1"/>
</dbReference>
<dbReference type="Pfam" id="PF14764">
    <property type="entry name" value="SPG48"/>
    <property type="match status" value="1"/>
</dbReference>
<evidence type="ECO:0000313" key="5">
    <source>
        <dbReference type="Proteomes" id="UP000515163"/>
    </source>
</evidence>
<organism evidence="5 6">
    <name type="scientific">Actinia tenebrosa</name>
    <name type="common">Australian red waratah sea anemone</name>
    <dbReference type="NCBI Taxonomy" id="6105"/>
    <lineage>
        <taxon>Eukaryota</taxon>
        <taxon>Metazoa</taxon>
        <taxon>Cnidaria</taxon>
        <taxon>Anthozoa</taxon>
        <taxon>Hexacorallia</taxon>
        <taxon>Actiniaria</taxon>
        <taxon>Actiniidae</taxon>
        <taxon>Actinia</taxon>
    </lineage>
</organism>
<feature type="domain" description="AP-5 complex subunit zeta-1 N-terminal TPR" evidence="3">
    <location>
        <begin position="16"/>
        <end position="123"/>
    </location>
</feature>
<sequence length="772" mass="86832">MIRWIKSGGIHVDLQTVSLACLNNVFFSYKDLISQDDIGLICHQMAHWLRHASTVSAPNPYQRQLFGGSKNRGYQAVSEIDGTASRFFYTILSIAHYSFPDQFLNIYTFSMLRSWLLNTGAVQAELDQGPVYTPQEGTPPLSFTIGSSSRSPSENISQSPSRESLSFQDGILKRSQDNLDNISINSQSSIGMFIPPISQSPVSQMTSSPTESLGSRSQTPLNFPLTAEDPEERPQSQVSSSKGQRKLSRNISFAKLFTQQGPKTGQQELRENACEYCLRVLEQSERRPTKLQDSQIVEAGLLEAILTLDRLCTYEKSLIPKLIEIVRRIYSRVTADMNRWNRVVLAVVQFLLNHGESVVFDPEPACKAVFRTMINAFYFRPSFAFEVVMFCLDNVEKLCSSTSVFTKYFPNLFKILAWSPRTFLREFMQLLPVMMSEDTVVEVFHSILDLPCLSASVCASWAARGRISNNSDSQASIPASVTAFLDPKHRPLFSFILRPEAGHGDTISRLKALHILLEDMADHPRVVVSSQVAPPLLNLYFSTLLNEAEMDTVSKLIPVILERSVLLYDSQTFQPDIRRILAEKLVLIFQRYPCLVATHKQDLVDFITGFKNLGPEKEEFFINLVWSIGEFASTAYEGGCTVQMIVQYFETLEALTYEVAMQTAPGKVVFSGKLVSVFMSALAKLASRCQDLTQRAILCCSKVVRQKPELLSDPECYDDLVTRAQELIQLLKLPNVAPVILNPDAEWITGRWHRDKNTSLPLLLQTTKLVLS</sequence>
<name>A0A6P8HCK4_ACTTE</name>
<evidence type="ECO:0000313" key="7">
    <source>
        <dbReference type="RefSeq" id="XP_031554170.1"/>
    </source>
</evidence>
<feature type="region of interest" description="Disordered" evidence="1">
    <location>
        <begin position="130"/>
        <end position="166"/>
    </location>
</feature>
<reference evidence="6 7" key="1">
    <citation type="submission" date="2025-04" db="UniProtKB">
        <authorList>
            <consortium name="RefSeq"/>
        </authorList>
    </citation>
    <scope>IDENTIFICATION</scope>
    <source>
        <tissue evidence="6 7">Tentacle</tissue>
    </source>
</reference>
<dbReference type="InterPro" id="IPR028222">
    <property type="entry name" value="AP5Z1"/>
</dbReference>
<accession>A0A6P8HCK4</accession>
<dbReference type="Pfam" id="PF25153">
    <property type="entry name" value="TPR_AP5Z1"/>
    <property type="match status" value="1"/>
</dbReference>
<feature type="domain" description="AP-5 complex subunit zeta-1 ARM repeats" evidence="2">
    <location>
        <begin position="298"/>
        <end position="414"/>
    </location>
</feature>
<gene>
    <name evidence="6 7" type="primary">LOC116291182</name>
</gene>
<dbReference type="PANTHER" id="PTHR46488:SF1">
    <property type="entry name" value="AP-5 COMPLEX SUBUNIT ZETA-1"/>
    <property type="match status" value="1"/>
</dbReference>
<dbReference type="Proteomes" id="UP000515163">
    <property type="component" value="Unplaced"/>
</dbReference>
<dbReference type="KEGG" id="aten:116291182"/>
<dbReference type="InterPro" id="IPR056857">
    <property type="entry name" value="TPR_AP5Z1_N"/>
</dbReference>
<dbReference type="InterPro" id="IPR055450">
    <property type="entry name" value="AP5Z1_ARM"/>
</dbReference>
<evidence type="ECO:0000256" key="1">
    <source>
        <dbReference type="SAM" id="MobiDB-lite"/>
    </source>
</evidence>
<dbReference type="OrthoDB" id="744564at2759"/>
<dbReference type="GO" id="GO:0044599">
    <property type="term" value="C:AP-5 adaptor complex"/>
    <property type="evidence" value="ECO:0007669"/>
    <property type="project" value="InterPro"/>
</dbReference>